<sequence>MSSDVTVSRARHSLSSQAFGAAVPQLDDVLATLGTPEESTEDEDDLIAA</sequence>
<dbReference type="AlphaFoldDB" id="A0A9P1BM00"/>
<proteinExistence type="predicted"/>
<gene>
    <name evidence="1" type="ORF">C1SCF055_LOCUS3599</name>
</gene>
<comment type="caution">
    <text evidence="1">The sequence shown here is derived from an EMBL/GenBank/DDBJ whole genome shotgun (WGS) entry which is preliminary data.</text>
</comment>
<evidence type="ECO:0000313" key="3">
    <source>
        <dbReference type="Proteomes" id="UP001152797"/>
    </source>
</evidence>
<dbReference type="EMBL" id="CAMXCT020000191">
    <property type="protein sequence ID" value="CAL1128630.1"/>
    <property type="molecule type" value="Genomic_DNA"/>
</dbReference>
<organism evidence="1">
    <name type="scientific">Cladocopium goreaui</name>
    <dbReference type="NCBI Taxonomy" id="2562237"/>
    <lineage>
        <taxon>Eukaryota</taxon>
        <taxon>Sar</taxon>
        <taxon>Alveolata</taxon>
        <taxon>Dinophyceae</taxon>
        <taxon>Suessiales</taxon>
        <taxon>Symbiodiniaceae</taxon>
        <taxon>Cladocopium</taxon>
    </lineage>
</organism>
<evidence type="ECO:0000313" key="2">
    <source>
        <dbReference type="EMBL" id="CAL1128630.1"/>
    </source>
</evidence>
<accession>A0A9P1BM00</accession>
<reference evidence="2" key="2">
    <citation type="submission" date="2024-04" db="EMBL/GenBank/DDBJ databases">
        <authorList>
            <person name="Chen Y."/>
            <person name="Shah S."/>
            <person name="Dougan E. K."/>
            <person name="Thang M."/>
            <person name="Chan C."/>
        </authorList>
    </citation>
    <scope>NUCLEOTIDE SEQUENCE [LARGE SCALE GENOMIC DNA]</scope>
</reference>
<dbReference type="EMBL" id="CAMXCT010000191">
    <property type="protein sequence ID" value="CAI3975255.1"/>
    <property type="molecule type" value="Genomic_DNA"/>
</dbReference>
<protein>
    <submittedName>
        <fullName evidence="1">Uncharacterized protein</fullName>
    </submittedName>
</protein>
<dbReference type="EMBL" id="CAMXCT030000191">
    <property type="protein sequence ID" value="CAL4762567.1"/>
    <property type="molecule type" value="Genomic_DNA"/>
</dbReference>
<evidence type="ECO:0000313" key="1">
    <source>
        <dbReference type="EMBL" id="CAI3975255.1"/>
    </source>
</evidence>
<name>A0A9P1BM00_9DINO</name>
<keyword evidence="3" id="KW-1185">Reference proteome</keyword>
<reference evidence="1" key="1">
    <citation type="submission" date="2022-10" db="EMBL/GenBank/DDBJ databases">
        <authorList>
            <person name="Chen Y."/>
            <person name="Dougan E. K."/>
            <person name="Chan C."/>
            <person name="Rhodes N."/>
            <person name="Thang M."/>
        </authorList>
    </citation>
    <scope>NUCLEOTIDE SEQUENCE</scope>
</reference>
<dbReference type="Proteomes" id="UP001152797">
    <property type="component" value="Unassembled WGS sequence"/>
</dbReference>